<dbReference type="OrthoDB" id="1164733at2"/>
<sequence length="60" mass="7246">MFDSLSEETQLLVMVLGLALLFILVMWNTKRNSSKFYGRKKRDFRKNVQEKKKNRDEDIH</sequence>
<evidence type="ECO:0000313" key="3">
    <source>
        <dbReference type="Proteomes" id="UP000292262"/>
    </source>
</evidence>
<dbReference type="EMBL" id="SGXE01000001">
    <property type="protein sequence ID" value="RZT00277.1"/>
    <property type="molecule type" value="Genomic_DNA"/>
</dbReference>
<dbReference type="Proteomes" id="UP000292262">
    <property type="component" value="Unassembled WGS sequence"/>
</dbReference>
<proteinExistence type="predicted"/>
<keyword evidence="3" id="KW-1185">Reference proteome</keyword>
<reference evidence="2 3" key="1">
    <citation type="submission" date="2019-02" db="EMBL/GenBank/DDBJ databases">
        <title>Genomic Encyclopedia of Type Strains, Phase IV (KMG-IV): sequencing the most valuable type-strain genomes for metagenomic binning, comparative biology and taxonomic classification.</title>
        <authorList>
            <person name="Goeker M."/>
        </authorList>
    </citation>
    <scope>NUCLEOTIDE SEQUENCE [LARGE SCALE GENOMIC DNA]</scope>
    <source>
        <strain evidence="2 3">DSM 17196</strain>
    </source>
</reference>
<dbReference type="AlphaFoldDB" id="A0A4Q7PI76"/>
<gene>
    <name evidence="2" type="ORF">EV197_1513</name>
</gene>
<organism evidence="2 3">
    <name type="scientific">Aquimarina brevivitae</name>
    <dbReference type="NCBI Taxonomy" id="323412"/>
    <lineage>
        <taxon>Bacteria</taxon>
        <taxon>Pseudomonadati</taxon>
        <taxon>Bacteroidota</taxon>
        <taxon>Flavobacteriia</taxon>
        <taxon>Flavobacteriales</taxon>
        <taxon>Flavobacteriaceae</taxon>
        <taxon>Aquimarina</taxon>
    </lineage>
</organism>
<feature type="transmembrane region" description="Helical" evidence="1">
    <location>
        <begin position="12"/>
        <end position="29"/>
    </location>
</feature>
<keyword evidence="1" id="KW-1133">Transmembrane helix</keyword>
<evidence type="ECO:0000256" key="1">
    <source>
        <dbReference type="SAM" id="Phobius"/>
    </source>
</evidence>
<name>A0A4Q7PI76_9FLAO</name>
<keyword evidence="1" id="KW-0812">Transmembrane</keyword>
<accession>A0A4Q7PI76</accession>
<comment type="caution">
    <text evidence="2">The sequence shown here is derived from an EMBL/GenBank/DDBJ whole genome shotgun (WGS) entry which is preliminary data.</text>
</comment>
<protein>
    <submittedName>
        <fullName evidence="2">Uncharacterized protein</fullName>
    </submittedName>
</protein>
<evidence type="ECO:0000313" key="2">
    <source>
        <dbReference type="EMBL" id="RZT00277.1"/>
    </source>
</evidence>
<keyword evidence="1" id="KW-0472">Membrane</keyword>
<dbReference type="RefSeq" id="WP_130286060.1">
    <property type="nucleotide sequence ID" value="NZ_SGXE01000001.1"/>
</dbReference>